<dbReference type="Pfam" id="PF20431">
    <property type="entry name" value="E_motif"/>
    <property type="match status" value="1"/>
</dbReference>
<organism evidence="5 6">
    <name type="scientific">Erythroxylum novogranatense</name>
    <dbReference type="NCBI Taxonomy" id="1862640"/>
    <lineage>
        <taxon>Eukaryota</taxon>
        <taxon>Viridiplantae</taxon>
        <taxon>Streptophyta</taxon>
        <taxon>Embryophyta</taxon>
        <taxon>Tracheophyta</taxon>
        <taxon>Spermatophyta</taxon>
        <taxon>Magnoliopsida</taxon>
        <taxon>eudicotyledons</taxon>
        <taxon>Gunneridae</taxon>
        <taxon>Pentapetalae</taxon>
        <taxon>rosids</taxon>
        <taxon>fabids</taxon>
        <taxon>Malpighiales</taxon>
        <taxon>Erythroxylaceae</taxon>
        <taxon>Erythroxylum</taxon>
    </lineage>
</organism>
<feature type="repeat" description="PPR" evidence="3">
    <location>
        <begin position="262"/>
        <end position="292"/>
    </location>
</feature>
<dbReference type="PROSITE" id="PS51375">
    <property type="entry name" value="PPR"/>
    <property type="match status" value="8"/>
</dbReference>
<feature type="repeat" description="PPR" evidence="3">
    <location>
        <begin position="196"/>
        <end position="226"/>
    </location>
</feature>
<sequence length="702" mass="79423">MGVLNHQMIPRLELRRAVDYLFARGPATHEIYTQLLLQCFRANDVEQAKRLQSHMDLHLYHANDTFLHNRLLHLYAKSGSVCLARDLFEKMPRRDIFSWNAMLSLYAKSGSVEDLRAVFHDMPVRDSVSYNTVISGFAGNGCASEAFGAYAGMQNEGLQPTEYTIVSVLNACARVLDLRRGKQIHGRIVSSDMKCNVFIWNALVDMYAKGGEIDQARWLFDRMSNKNVISWNSIISGYLKNGRPEKCIDLFDEMRASGLKCDQFTVANILSAYFQSGYVDEAKKIFDEIREKDKVCWTTMIVGYAQNGMEEESLLLFCKMLLENVRPDKYTISSVISSCAKLASLCNGQGLHGKALLMGVDDDLLVSSALVDMYCKCGFTTDAWIIFSMMPTKNEVSWNSMICGYAQNGQDFSALALFEKMLEEKLKPDNVTYTGLLSACVHIGLVEEGKRYFDSMTQLHGLTPTLDHYACMINLLGRSGCMEKAINLISSMSQKPNCLIWSTVLSVCAMKGDLKHGEVAARHLFELEPQNAGPYVMLSNMYAARGRWKDVASVRSLMKTRNVKKLAAYSWIDIDNQVHKFVADDRTHPDTGLIYKKLGELIEKLQEAGFIPNTNLVLRDVGEEEKLESICYHSEKLALAFGLIRKPNPVTPIRIIKNIRVCKDCHLFMKFASKIIERTIILRDSNRFHHFATGKCSCNDYW</sequence>
<feature type="repeat" description="PPR" evidence="3">
    <location>
        <begin position="293"/>
        <end position="327"/>
    </location>
</feature>
<dbReference type="FunFam" id="1.25.40.10:FF:000144">
    <property type="entry name" value="Pentatricopeptide repeat-containing protein, mitochondrial"/>
    <property type="match status" value="1"/>
</dbReference>
<protein>
    <recommendedName>
        <fullName evidence="4">DYW domain-containing protein</fullName>
    </recommendedName>
</protein>
<dbReference type="Proteomes" id="UP001159364">
    <property type="component" value="Linkage Group LG11"/>
</dbReference>
<feature type="repeat" description="PPR" evidence="3">
    <location>
        <begin position="394"/>
        <end position="428"/>
    </location>
</feature>
<dbReference type="Pfam" id="PF01535">
    <property type="entry name" value="PPR"/>
    <property type="match status" value="5"/>
</dbReference>
<dbReference type="GO" id="GO:0008270">
    <property type="term" value="F:zinc ion binding"/>
    <property type="evidence" value="ECO:0007669"/>
    <property type="project" value="InterPro"/>
</dbReference>
<feature type="repeat" description="PPR" evidence="3">
    <location>
        <begin position="95"/>
        <end position="125"/>
    </location>
</feature>
<evidence type="ECO:0000256" key="2">
    <source>
        <dbReference type="ARBA" id="ARBA00022737"/>
    </source>
</evidence>
<gene>
    <name evidence="5" type="ORF">K2173_016057</name>
</gene>
<dbReference type="GO" id="GO:0009451">
    <property type="term" value="P:RNA modification"/>
    <property type="evidence" value="ECO:0007669"/>
    <property type="project" value="InterPro"/>
</dbReference>
<dbReference type="FunFam" id="1.25.40.10:FF:000442">
    <property type="entry name" value="Pentatricopeptide repeat-containing protein At3g49710"/>
    <property type="match status" value="1"/>
</dbReference>
<proteinExistence type="inferred from homology"/>
<feature type="repeat" description="PPR" evidence="3">
    <location>
        <begin position="126"/>
        <end position="160"/>
    </location>
</feature>
<dbReference type="FunFam" id="1.25.40.10:FF:000366">
    <property type="entry name" value="Pentatricopeptide (PPR) repeat-containing protein"/>
    <property type="match status" value="1"/>
</dbReference>
<keyword evidence="2" id="KW-0677">Repeat</keyword>
<dbReference type="SUPFAM" id="SSF48452">
    <property type="entry name" value="TPR-like"/>
    <property type="match status" value="1"/>
</dbReference>
<name>A0AAV8SF55_9ROSI</name>
<evidence type="ECO:0000259" key="4">
    <source>
        <dbReference type="Pfam" id="PF14432"/>
    </source>
</evidence>
<keyword evidence="6" id="KW-1185">Reference proteome</keyword>
<evidence type="ECO:0000313" key="6">
    <source>
        <dbReference type="Proteomes" id="UP001159364"/>
    </source>
</evidence>
<dbReference type="FunFam" id="1.25.40.10:FF:000073">
    <property type="entry name" value="Pentatricopeptide repeat-containing protein chloroplastic"/>
    <property type="match status" value="1"/>
</dbReference>
<dbReference type="InterPro" id="IPR046960">
    <property type="entry name" value="PPR_At4g14850-like_plant"/>
</dbReference>
<feature type="domain" description="DYW" evidence="4">
    <location>
        <begin position="609"/>
        <end position="702"/>
    </location>
</feature>
<dbReference type="GO" id="GO:0003723">
    <property type="term" value="F:RNA binding"/>
    <property type="evidence" value="ECO:0007669"/>
    <property type="project" value="InterPro"/>
</dbReference>
<dbReference type="Pfam" id="PF13041">
    <property type="entry name" value="PPR_2"/>
    <property type="match status" value="4"/>
</dbReference>
<dbReference type="Gene3D" id="1.25.40.10">
    <property type="entry name" value="Tetratricopeptide repeat domain"/>
    <property type="match status" value="4"/>
</dbReference>
<comment type="caution">
    <text evidence="5">The sequence shown here is derived from an EMBL/GenBank/DDBJ whole genome shotgun (WGS) entry which is preliminary data.</text>
</comment>
<dbReference type="InterPro" id="IPR002885">
    <property type="entry name" value="PPR_rpt"/>
</dbReference>
<evidence type="ECO:0000313" key="5">
    <source>
        <dbReference type="EMBL" id="KAJ8750876.1"/>
    </source>
</evidence>
<dbReference type="EMBL" id="JAIWQS010000011">
    <property type="protein sequence ID" value="KAJ8750876.1"/>
    <property type="molecule type" value="Genomic_DNA"/>
</dbReference>
<dbReference type="NCBIfam" id="TIGR00756">
    <property type="entry name" value="PPR"/>
    <property type="match status" value="8"/>
</dbReference>
<feature type="repeat" description="PPR" evidence="3">
    <location>
        <begin position="429"/>
        <end position="464"/>
    </location>
</feature>
<dbReference type="InterPro" id="IPR011990">
    <property type="entry name" value="TPR-like_helical_dom_sf"/>
</dbReference>
<comment type="similarity">
    <text evidence="1">Belongs to the PPR family. PCMP-H subfamily.</text>
</comment>
<evidence type="ECO:0000256" key="3">
    <source>
        <dbReference type="PROSITE-ProRule" id="PRU00708"/>
    </source>
</evidence>
<dbReference type="PANTHER" id="PTHR47926">
    <property type="entry name" value="PENTATRICOPEPTIDE REPEAT-CONTAINING PROTEIN"/>
    <property type="match status" value="1"/>
</dbReference>
<dbReference type="InterPro" id="IPR046848">
    <property type="entry name" value="E_motif"/>
</dbReference>
<dbReference type="PANTHER" id="PTHR47926:SF533">
    <property type="entry name" value="DYW DOMAIN-CONTAINING PROTEIN"/>
    <property type="match status" value="1"/>
</dbReference>
<dbReference type="Pfam" id="PF14432">
    <property type="entry name" value="DYW_deaminase"/>
    <property type="match status" value="1"/>
</dbReference>
<evidence type="ECO:0000256" key="1">
    <source>
        <dbReference type="ARBA" id="ARBA00006643"/>
    </source>
</evidence>
<feature type="repeat" description="PPR" evidence="3">
    <location>
        <begin position="227"/>
        <end position="261"/>
    </location>
</feature>
<reference evidence="5 6" key="1">
    <citation type="submission" date="2021-09" db="EMBL/GenBank/DDBJ databases">
        <title>Genomic insights and catalytic innovation underlie evolution of tropane alkaloids biosynthesis.</title>
        <authorList>
            <person name="Wang Y.-J."/>
            <person name="Tian T."/>
            <person name="Huang J.-P."/>
            <person name="Huang S.-X."/>
        </authorList>
    </citation>
    <scope>NUCLEOTIDE SEQUENCE [LARGE SCALE GENOMIC DNA]</scope>
    <source>
        <strain evidence="5">KIB-2018</strain>
        <tissue evidence="5">Leaf</tissue>
    </source>
</reference>
<dbReference type="AlphaFoldDB" id="A0AAV8SF55"/>
<dbReference type="InterPro" id="IPR032867">
    <property type="entry name" value="DYW_dom"/>
</dbReference>
<accession>A0AAV8SF55</accession>